<feature type="compositionally biased region" description="Polar residues" evidence="1">
    <location>
        <begin position="59"/>
        <end position="71"/>
    </location>
</feature>
<reference evidence="3 5" key="1">
    <citation type="journal article" date="2014" name="BMC Genomics">
        <title>Genome sequence of Anopheles sinensis provides insight into genetics basis of mosquito competence for malaria parasites.</title>
        <authorList>
            <person name="Zhou D."/>
            <person name="Zhang D."/>
            <person name="Ding G."/>
            <person name="Shi L."/>
            <person name="Hou Q."/>
            <person name="Ye Y."/>
            <person name="Xu Y."/>
            <person name="Zhou H."/>
            <person name="Xiong C."/>
            <person name="Li S."/>
            <person name="Yu J."/>
            <person name="Hong S."/>
            <person name="Yu X."/>
            <person name="Zou P."/>
            <person name="Chen C."/>
            <person name="Chang X."/>
            <person name="Wang W."/>
            <person name="Lv Y."/>
            <person name="Sun Y."/>
            <person name="Ma L."/>
            <person name="Shen B."/>
            <person name="Zhu C."/>
        </authorList>
    </citation>
    <scope>NUCLEOTIDE SEQUENCE [LARGE SCALE GENOMIC DNA]</scope>
</reference>
<evidence type="ECO:0000256" key="1">
    <source>
        <dbReference type="SAM" id="MobiDB-lite"/>
    </source>
</evidence>
<evidence type="ECO:0008006" key="6">
    <source>
        <dbReference type="Google" id="ProtNLM"/>
    </source>
</evidence>
<feature type="signal peptide" evidence="2">
    <location>
        <begin position="1"/>
        <end position="21"/>
    </location>
</feature>
<dbReference type="EMBL" id="KE525362">
    <property type="protein sequence ID" value="KFB51974.1"/>
    <property type="molecule type" value="Genomic_DNA"/>
</dbReference>
<evidence type="ECO:0000256" key="2">
    <source>
        <dbReference type="SAM" id="SignalP"/>
    </source>
</evidence>
<keyword evidence="5" id="KW-1185">Reference proteome</keyword>
<gene>
    <name evidence="3" type="ORF">ZHAS_00020155</name>
</gene>
<reference evidence="4" key="2">
    <citation type="submission" date="2020-05" db="UniProtKB">
        <authorList>
            <consortium name="EnsemblMetazoa"/>
        </authorList>
    </citation>
    <scope>IDENTIFICATION</scope>
</reference>
<accession>A0A084WP30</accession>
<evidence type="ECO:0000313" key="5">
    <source>
        <dbReference type="Proteomes" id="UP000030765"/>
    </source>
</evidence>
<dbReference type="AlphaFoldDB" id="A0A084WP30"/>
<evidence type="ECO:0000313" key="3">
    <source>
        <dbReference type="EMBL" id="KFB51974.1"/>
    </source>
</evidence>
<feature type="compositionally biased region" description="Low complexity" evidence="1">
    <location>
        <begin position="121"/>
        <end position="134"/>
    </location>
</feature>
<organism evidence="3">
    <name type="scientific">Anopheles sinensis</name>
    <name type="common">Mosquito</name>
    <dbReference type="NCBI Taxonomy" id="74873"/>
    <lineage>
        <taxon>Eukaryota</taxon>
        <taxon>Metazoa</taxon>
        <taxon>Ecdysozoa</taxon>
        <taxon>Arthropoda</taxon>
        <taxon>Hexapoda</taxon>
        <taxon>Insecta</taxon>
        <taxon>Pterygota</taxon>
        <taxon>Neoptera</taxon>
        <taxon>Endopterygota</taxon>
        <taxon>Diptera</taxon>
        <taxon>Nematocera</taxon>
        <taxon>Culicoidea</taxon>
        <taxon>Culicidae</taxon>
        <taxon>Anophelinae</taxon>
        <taxon>Anopheles</taxon>
    </lineage>
</organism>
<feature type="region of interest" description="Disordered" evidence="1">
    <location>
        <begin position="52"/>
        <end position="90"/>
    </location>
</feature>
<dbReference type="EnsemblMetazoa" id="ASIC020155-RA">
    <property type="protein sequence ID" value="ASIC020155-PA"/>
    <property type="gene ID" value="ASIC020155"/>
</dbReference>
<dbReference type="VEuPathDB" id="VectorBase:ASIC020155"/>
<feature type="compositionally biased region" description="Polar residues" evidence="1">
    <location>
        <begin position="145"/>
        <end position="157"/>
    </location>
</feature>
<feature type="chain" id="PRO_5001784992" description="Secreted protein" evidence="2">
    <location>
        <begin position="22"/>
        <end position="176"/>
    </location>
</feature>
<feature type="region of interest" description="Disordered" evidence="1">
    <location>
        <begin position="120"/>
        <end position="157"/>
    </location>
</feature>
<dbReference type="Proteomes" id="UP000030765">
    <property type="component" value="Unassembled WGS sequence"/>
</dbReference>
<name>A0A084WP30_ANOSI</name>
<evidence type="ECO:0000313" key="4">
    <source>
        <dbReference type="EnsemblMetazoa" id="ASIC020155-PA"/>
    </source>
</evidence>
<proteinExistence type="predicted"/>
<dbReference type="OrthoDB" id="7744888at2759"/>
<keyword evidence="2" id="KW-0732">Signal</keyword>
<dbReference type="EMBL" id="ATLV01024852">
    <property type="status" value="NOT_ANNOTATED_CDS"/>
    <property type="molecule type" value="Genomic_DNA"/>
</dbReference>
<sequence>MMRRLVISAVCIILAVGFTSGSPLFYERPKVLNKVEFSDAGVDGDRIDPLIDTSEEETNISVSSFTDTNDVGGNDSKEGHQGGTVDGKVATERTATEGAWRTDASHGESSDEVTALEREVTGTTSTLTDNSGTTKSNVPEVLGQRENSTDQGSAFPANSTVLKEPRMMLNVRAKCQ</sequence>
<protein>
    <recommendedName>
        <fullName evidence="6">Secreted protein</fullName>
    </recommendedName>
</protein>